<dbReference type="InterPro" id="IPR036746">
    <property type="entry name" value="TT1725-like_sf"/>
</dbReference>
<reference evidence="2" key="1">
    <citation type="submission" date="2010-05" db="EMBL/GenBank/DDBJ databases">
        <title>The complete genome of Truepera radiovictris DSM 17093.</title>
        <authorList>
            <consortium name="US DOE Joint Genome Institute (JGI-PGF)"/>
            <person name="Lucas S."/>
            <person name="Copeland A."/>
            <person name="Lapidus A."/>
            <person name="Glavina del Rio T."/>
            <person name="Dalin E."/>
            <person name="Tice H."/>
            <person name="Bruce D."/>
            <person name="Goodwin L."/>
            <person name="Pitluck S."/>
            <person name="Kyrpides N."/>
            <person name="Mavromatis K."/>
            <person name="Ovchinnikova G."/>
            <person name="Munk A.C."/>
            <person name="Detter J.C."/>
            <person name="Han C."/>
            <person name="Tapia R."/>
            <person name="Land M."/>
            <person name="Hauser L."/>
            <person name="Markowitz V."/>
            <person name="Cheng J.-F."/>
            <person name="Hugenholtz P."/>
            <person name="Woyke T."/>
            <person name="Wu D."/>
            <person name="Tindall B."/>
            <person name="Pomrenke H.G."/>
            <person name="Brambilla E."/>
            <person name="Klenk H.-P."/>
            <person name="Eisen J.A."/>
        </authorList>
    </citation>
    <scope>NUCLEOTIDE SEQUENCE [LARGE SCALE GENOMIC DNA]</scope>
    <source>
        <strain evidence="2">DSM 17093 / CIP 108686 / LMG 22925 / RQ-24</strain>
    </source>
</reference>
<dbReference type="AlphaFoldDB" id="D7CU55"/>
<accession>D7CU55</accession>
<sequence>MATIYVGVYLARLEAPWVTSLKEKRSLIKPVTEKLKSRFPVSVARLDGLDAHDWELIGATALSHDRVWLEGLLYRVGDFVAAHGTFRVAESRVELEAWEGLER</sequence>
<keyword evidence="2" id="KW-1185">Reference proteome</keyword>
<name>D7CU55_TRURR</name>
<proteinExistence type="predicted"/>
<dbReference type="RefSeq" id="WP_013177325.1">
    <property type="nucleotide sequence ID" value="NC_014221.1"/>
</dbReference>
<dbReference type="Proteomes" id="UP000000379">
    <property type="component" value="Chromosome"/>
</dbReference>
<protein>
    <submittedName>
        <fullName evidence="1">Uncharacterized protein</fullName>
    </submittedName>
</protein>
<dbReference type="OrthoDB" id="9809023at2"/>
<evidence type="ECO:0000313" key="1">
    <source>
        <dbReference type="EMBL" id="ADI13953.1"/>
    </source>
</evidence>
<reference evidence="1 2" key="2">
    <citation type="journal article" date="2011" name="Stand. Genomic Sci.">
        <title>Complete genome sequence of Truepera radiovictrix type strain (RQ-24).</title>
        <authorList>
            <person name="Ivanova N."/>
            <person name="Rohde C."/>
            <person name="Munk C."/>
            <person name="Nolan M."/>
            <person name="Lucas S."/>
            <person name="Del Rio T.G."/>
            <person name="Tice H."/>
            <person name="Deshpande S."/>
            <person name="Cheng J.F."/>
            <person name="Tapia R."/>
            <person name="Han C."/>
            <person name="Goodwin L."/>
            <person name="Pitluck S."/>
            <person name="Liolios K."/>
            <person name="Mavromatis K."/>
            <person name="Mikhailova N."/>
            <person name="Pati A."/>
            <person name="Chen A."/>
            <person name="Palaniappan K."/>
            <person name="Land M."/>
            <person name="Hauser L."/>
            <person name="Chang Y.J."/>
            <person name="Jeffries C.D."/>
            <person name="Brambilla E."/>
            <person name="Rohde M."/>
            <person name="Goker M."/>
            <person name="Tindall B.J."/>
            <person name="Woyke T."/>
            <person name="Bristow J."/>
            <person name="Eisen J.A."/>
            <person name="Markowitz V."/>
            <person name="Hugenholtz P."/>
            <person name="Kyrpides N.C."/>
            <person name="Klenk H.P."/>
            <person name="Lapidus A."/>
        </authorList>
    </citation>
    <scope>NUCLEOTIDE SEQUENCE [LARGE SCALE GENOMIC DNA]</scope>
    <source>
        <strain evidence="2">DSM 17093 / CIP 108686 / LMG 22925 / RQ-24</strain>
    </source>
</reference>
<dbReference type="InterPro" id="IPR007546">
    <property type="entry name" value="DUF503"/>
</dbReference>
<dbReference type="STRING" id="649638.Trad_0819"/>
<gene>
    <name evidence="1" type="ordered locus">Trad_0819</name>
</gene>
<dbReference type="KEGG" id="tra:Trad_0819"/>
<dbReference type="Pfam" id="PF04456">
    <property type="entry name" value="DUF503"/>
    <property type="match status" value="1"/>
</dbReference>
<dbReference type="HOGENOM" id="CLU_149981_2_2_0"/>
<dbReference type="Gene3D" id="3.30.70.1120">
    <property type="entry name" value="TT1725-like"/>
    <property type="match status" value="1"/>
</dbReference>
<evidence type="ECO:0000313" key="2">
    <source>
        <dbReference type="Proteomes" id="UP000000379"/>
    </source>
</evidence>
<dbReference type="SUPFAM" id="SSF103007">
    <property type="entry name" value="Hypothetical protein TT1725"/>
    <property type="match status" value="1"/>
</dbReference>
<dbReference type="PANTHER" id="PTHR36441:SF1">
    <property type="entry name" value="DUF503 DOMAIN-CONTAINING PROTEIN"/>
    <property type="match status" value="1"/>
</dbReference>
<dbReference type="PANTHER" id="PTHR36441">
    <property type="entry name" value="HYPOTHETICAL CYTOSOLIC PROTEIN"/>
    <property type="match status" value="1"/>
</dbReference>
<organism evidence="1 2">
    <name type="scientific">Truepera radiovictrix (strain DSM 17093 / CIP 108686 / LMG 22925 / RQ-24)</name>
    <dbReference type="NCBI Taxonomy" id="649638"/>
    <lineage>
        <taxon>Bacteria</taxon>
        <taxon>Thermotogati</taxon>
        <taxon>Deinococcota</taxon>
        <taxon>Deinococci</taxon>
        <taxon>Trueperales</taxon>
        <taxon>Trueperaceae</taxon>
        <taxon>Truepera</taxon>
    </lineage>
</organism>
<dbReference type="eggNOG" id="COG1550">
    <property type="taxonomic scope" value="Bacteria"/>
</dbReference>
<dbReference type="EMBL" id="CP002049">
    <property type="protein sequence ID" value="ADI13953.1"/>
    <property type="molecule type" value="Genomic_DNA"/>
</dbReference>